<feature type="compositionally biased region" description="Low complexity" evidence="5">
    <location>
        <begin position="258"/>
        <end position="286"/>
    </location>
</feature>
<dbReference type="PANTHER" id="PTHR16295:SF10">
    <property type="entry name" value="EXPRESSED PROTEIN"/>
    <property type="match status" value="1"/>
</dbReference>
<name>A0A8B7NIY9_HYAAZ</name>
<dbReference type="InterPro" id="IPR017907">
    <property type="entry name" value="Znf_RING_CS"/>
</dbReference>
<feature type="region of interest" description="Disordered" evidence="5">
    <location>
        <begin position="443"/>
        <end position="561"/>
    </location>
</feature>
<feature type="compositionally biased region" description="Polar residues" evidence="5">
    <location>
        <begin position="323"/>
        <end position="360"/>
    </location>
</feature>
<organism evidence="8 9">
    <name type="scientific">Hyalella azteca</name>
    <name type="common">Amphipod</name>
    <dbReference type="NCBI Taxonomy" id="294128"/>
    <lineage>
        <taxon>Eukaryota</taxon>
        <taxon>Metazoa</taxon>
        <taxon>Ecdysozoa</taxon>
        <taxon>Arthropoda</taxon>
        <taxon>Crustacea</taxon>
        <taxon>Multicrustacea</taxon>
        <taxon>Malacostraca</taxon>
        <taxon>Eumalacostraca</taxon>
        <taxon>Peracarida</taxon>
        <taxon>Amphipoda</taxon>
        <taxon>Senticaudata</taxon>
        <taxon>Talitrida</taxon>
        <taxon>Talitroidea</taxon>
        <taxon>Hyalellidae</taxon>
        <taxon>Hyalella</taxon>
    </lineage>
</organism>
<sequence>MNNETKFCANCKKEVASLNFTVHVVHCTRNVAQCTVCGEPVSRSQYQHHLQSQHGSLDCNKCGAKVEAVKIFTHQQDECPRRMLSCQYCELQVQASELQKHTDACGSRTERCKGCTKYVQLRHLQFHYNSDHKYLAPEDKEKKSGSDSGDEGGDECPVCLGPVTLPIALECGHVFCMVCVKGIANTTKNCAICRRDIPRDMLMDIRFCREEDVIKNYVNKPRDTKKSFRSQSVPSRSQASLPSRRTTTQDYDDMVSHLLSSRTSSTSYRYQRPNNSHTPPTYTPYSYTTNTSTCNTSTTTGSSNDDDCCCSSISQQSKNSTTEQISVSSASVEMKAQTNSSSLHSASSDVTTRAVITSSESKPKRPTSLALSSSLNEPEPAESMHRRGRREPPVNATQEQYDRWLAFQLAQADEDIPAAEFNKKHRAIVGRSQSMPERAIAAVTQRTMRSSDSSDSSDDEQDKGTDRAMNRRDSQNRPPASPRTTPSQSCGSSSSSYSSSSSLSASSRSPSLTKSSSDSNTSGSGGGSSGVSLSSSRGMGARPKSSTGLKKRVSFKEDAPEERRVAPIMLPCEFCGEMFSERDLMRHQTSCDLNETQMPRTRRDSLATPPMLNSPTRSVTSPTGSSRTLTTASNSSTNLESPVSPASRRKVPPNLPLGSSKRAEHSRIVTADAHRTPPTSPPPRPPHPPAHSTSTTSTSRIRCSPQPSSHELTDSSCDSRPTSVSPCPPHSNSCSSGISSMASSTRSVSSTPSSSSSASPIPAVVDTPTDIEADFEDDDTPFVRPRRGKLLSSAIVSWRTMSGAKDRFKYSRSNTAPLEDTGDEPSDMNPVVNSHSASQLPPLPPRHESVATDPEQSKTENNTSSSSSTNPPKSRPQVFIKKQKKYRAPQPPSQSPSQSHAQSTSISSNDQCYDSSNSCKKVDNTSNMPYMRLDSKPMMDVQTTSESTSTKFCECCRKEVKITNFQSHQKECQESSGKEEEKLFRGERALVPHNATPAAEDSEREAPFSGADECSTFSPHRARRYERAQSVLDERCFDTRRESSLMRTHSIKETSRPSTLSSMGRRWTSREMLFSPRGESTSFGSSSSSFGGSSLIGGKFSSRGWSDHVSMVQEDVKAKLTSAKALLYERETKPENADAEILRPSFVADLRSWLDKTDASSRAPMLGSSRYRSSSMARSSLYAPSFGSSTRITSLEYRSPYDSISARSSFGTQDSFGSSFRRRYVP</sequence>
<feature type="region of interest" description="Disordered" evidence="5">
    <location>
        <begin position="224"/>
        <end position="286"/>
    </location>
</feature>
<dbReference type="InterPro" id="IPR001841">
    <property type="entry name" value="Znf_RING"/>
</dbReference>
<evidence type="ECO:0000256" key="5">
    <source>
        <dbReference type="SAM" id="MobiDB-lite"/>
    </source>
</evidence>
<dbReference type="InterPro" id="IPR001293">
    <property type="entry name" value="Znf_TRAF"/>
</dbReference>
<dbReference type="GO" id="GO:0005739">
    <property type="term" value="C:mitochondrion"/>
    <property type="evidence" value="ECO:0007669"/>
    <property type="project" value="TreeGrafter"/>
</dbReference>
<feature type="compositionally biased region" description="Pro residues" evidence="5">
    <location>
        <begin position="678"/>
        <end position="689"/>
    </location>
</feature>
<dbReference type="InterPro" id="IPR049439">
    <property type="entry name" value="TRAFD1-XIAF1_Znf"/>
</dbReference>
<dbReference type="CDD" id="cd16546">
    <property type="entry name" value="RING-HC_RNF146"/>
    <property type="match status" value="1"/>
</dbReference>
<feature type="compositionally biased region" description="Low complexity" evidence="5">
    <location>
        <begin position="859"/>
        <end position="872"/>
    </location>
</feature>
<keyword evidence="8" id="KW-1185">Reference proteome</keyword>
<dbReference type="SUPFAM" id="SSF57850">
    <property type="entry name" value="RING/U-box"/>
    <property type="match status" value="1"/>
</dbReference>
<dbReference type="AlphaFoldDB" id="A0A8B7NIY9"/>
<evidence type="ECO:0000256" key="1">
    <source>
        <dbReference type="ARBA" id="ARBA00022723"/>
    </source>
</evidence>
<feature type="compositionally biased region" description="Low complexity" evidence="5">
    <location>
        <begin position="625"/>
        <end position="641"/>
    </location>
</feature>
<dbReference type="InterPro" id="IPR051986">
    <property type="entry name" value="Innate_Immune_Apopt_Reg"/>
</dbReference>
<feature type="compositionally biased region" description="Polar residues" evidence="5">
    <location>
        <begin position="1205"/>
        <end position="1218"/>
    </location>
</feature>
<feature type="compositionally biased region" description="Polar residues" evidence="5">
    <location>
        <begin position="476"/>
        <end position="486"/>
    </location>
</feature>
<feature type="compositionally biased region" description="Low complexity" evidence="5">
    <location>
        <begin position="730"/>
        <end position="765"/>
    </location>
</feature>
<dbReference type="SMART" id="SM00184">
    <property type="entry name" value="RING"/>
    <property type="match status" value="1"/>
</dbReference>
<keyword evidence="3 4" id="KW-0862">Zinc</keyword>
<evidence type="ECO:0000256" key="2">
    <source>
        <dbReference type="ARBA" id="ARBA00022771"/>
    </source>
</evidence>
<feature type="zinc finger region" description="TRAF-type" evidence="4">
    <location>
        <begin position="48"/>
        <end position="99"/>
    </location>
</feature>
<reference evidence="9" key="1">
    <citation type="submission" date="2025-08" db="UniProtKB">
        <authorList>
            <consortium name="RefSeq"/>
        </authorList>
    </citation>
    <scope>IDENTIFICATION</scope>
    <source>
        <tissue evidence="9">Whole organism</tissue>
    </source>
</reference>
<proteinExistence type="predicted"/>
<dbReference type="KEGG" id="hazt:108670347"/>
<feature type="compositionally biased region" description="Polar residues" evidence="5">
    <location>
        <begin position="611"/>
        <end position="624"/>
    </location>
</feature>
<dbReference type="Gene3D" id="3.30.40.10">
    <property type="entry name" value="Zinc/RING finger domain, C3HC4 (zinc finger)"/>
    <property type="match status" value="2"/>
</dbReference>
<feature type="compositionally biased region" description="Low complexity" evidence="5">
    <location>
        <begin position="487"/>
        <end position="522"/>
    </location>
</feature>
<evidence type="ECO:0000313" key="8">
    <source>
        <dbReference type="Proteomes" id="UP000694843"/>
    </source>
</evidence>
<evidence type="ECO:0000313" key="9">
    <source>
        <dbReference type="RefSeq" id="XP_018013301.1"/>
    </source>
</evidence>
<dbReference type="RefSeq" id="XP_018013301.1">
    <property type="nucleotide sequence ID" value="XM_018157812.2"/>
</dbReference>
<feature type="compositionally biased region" description="Polar residues" evidence="5">
    <location>
        <begin position="229"/>
        <end position="249"/>
    </location>
</feature>
<dbReference type="GO" id="GO:0008270">
    <property type="term" value="F:zinc ion binding"/>
    <property type="evidence" value="ECO:0007669"/>
    <property type="project" value="UniProtKB-KW"/>
</dbReference>
<gene>
    <name evidence="9" type="primary">LOC108670347</name>
</gene>
<dbReference type="Proteomes" id="UP000694843">
    <property type="component" value="Unplaced"/>
</dbReference>
<dbReference type="OrthoDB" id="193703at2759"/>
<keyword evidence="2 4" id="KW-0863">Zinc-finger</keyword>
<keyword evidence="1 4" id="KW-0479">Metal-binding</keyword>
<feature type="domain" description="RING-type" evidence="6">
    <location>
        <begin position="156"/>
        <end position="194"/>
    </location>
</feature>
<dbReference type="PROSITE" id="PS50145">
    <property type="entry name" value="ZF_TRAF"/>
    <property type="match status" value="1"/>
</dbReference>
<dbReference type="Pfam" id="PF21366">
    <property type="entry name" value="TRAFD1-XIAF1_ZnF"/>
    <property type="match status" value="1"/>
</dbReference>
<feature type="compositionally biased region" description="Basic and acidic residues" evidence="5">
    <location>
        <begin position="462"/>
        <end position="475"/>
    </location>
</feature>
<dbReference type="PANTHER" id="PTHR16295">
    <property type="entry name" value="TRAF-TYPE ZINC FINGER PROTEIN-RELATED"/>
    <property type="match status" value="1"/>
</dbReference>
<feature type="region of interest" description="Disordered" evidence="5">
    <location>
        <begin position="313"/>
        <end position="397"/>
    </location>
</feature>
<feature type="compositionally biased region" description="Basic and acidic residues" evidence="5">
    <location>
        <begin position="661"/>
        <end position="675"/>
    </location>
</feature>
<evidence type="ECO:0000259" key="7">
    <source>
        <dbReference type="PROSITE" id="PS50145"/>
    </source>
</evidence>
<evidence type="ECO:0000256" key="4">
    <source>
        <dbReference type="PROSITE-ProRule" id="PRU00207"/>
    </source>
</evidence>
<protein>
    <submittedName>
        <fullName evidence="9">Mucin-12 isoform X1</fullName>
    </submittedName>
</protein>
<evidence type="ECO:0000256" key="3">
    <source>
        <dbReference type="ARBA" id="ARBA00022833"/>
    </source>
</evidence>
<evidence type="ECO:0000259" key="6">
    <source>
        <dbReference type="PROSITE" id="PS50089"/>
    </source>
</evidence>
<feature type="compositionally biased region" description="Polar residues" evidence="5">
    <location>
        <begin position="705"/>
        <end position="722"/>
    </location>
</feature>
<accession>A0A8B7NIY9</accession>
<feature type="compositionally biased region" description="Polar residues" evidence="5">
    <location>
        <begin position="909"/>
        <end position="928"/>
    </location>
</feature>
<feature type="compositionally biased region" description="Low complexity" evidence="5">
    <location>
        <begin position="690"/>
        <end position="700"/>
    </location>
</feature>
<feature type="compositionally biased region" description="Low complexity" evidence="5">
    <location>
        <begin position="895"/>
        <end position="908"/>
    </location>
</feature>
<dbReference type="PROSITE" id="PS00518">
    <property type="entry name" value="ZF_RING_1"/>
    <property type="match status" value="1"/>
</dbReference>
<feature type="compositionally biased region" description="Acidic residues" evidence="5">
    <location>
        <begin position="769"/>
        <end position="780"/>
    </location>
</feature>
<feature type="region of interest" description="Disordered" evidence="5">
    <location>
        <begin position="591"/>
        <end position="932"/>
    </location>
</feature>
<feature type="region of interest" description="Disordered" evidence="5">
    <location>
        <begin position="1204"/>
        <end position="1226"/>
    </location>
</feature>
<feature type="region of interest" description="Disordered" evidence="5">
    <location>
        <begin position="993"/>
        <end position="1016"/>
    </location>
</feature>
<feature type="compositionally biased region" description="Basic and acidic residues" evidence="5">
    <location>
        <begin position="845"/>
        <end position="858"/>
    </location>
</feature>
<dbReference type="PROSITE" id="PS50089">
    <property type="entry name" value="ZF_RING_2"/>
    <property type="match status" value="1"/>
</dbReference>
<dbReference type="InterPro" id="IPR044110">
    <property type="entry name" value="RING-HC_RNF146"/>
</dbReference>
<dbReference type="OMA" id="GYDPPNQ"/>
<dbReference type="Pfam" id="PF13920">
    <property type="entry name" value="zf-C3HC4_3"/>
    <property type="match status" value="1"/>
</dbReference>
<dbReference type="InterPro" id="IPR013083">
    <property type="entry name" value="Znf_RING/FYVE/PHD"/>
</dbReference>
<dbReference type="GeneID" id="108670347"/>
<feature type="domain" description="TRAF-type" evidence="7">
    <location>
        <begin position="48"/>
        <end position="99"/>
    </location>
</feature>
<feature type="compositionally biased region" description="Low complexity" evidence="5">
    <location>
        <begin position="313"/>
        <end position="322"/>
    </location>
</feature>